<evidence type="ECO:0000256" key="1">
    <source>
        <dbReference type="SAM" id="MobiDB-lite"/>
    </source>
</evidence>
<dbReference type="Proteomes" id="UP001392437">
    <property type="component" value="Unassembled WGS sequence"/>
</dbReference>
<keyword evidence="3" id="KW-1185">Reference proteome</keyword>
<reference evidence="2 3" key="1">
    <citation type="submission" date="2023-01" db="EMBL/GenBank/DDBJ databases">
        <title>Analysis of 21 Apiospora genomes using comparative genomics revels a genus with tremendous synthesis potential of carbohydrate active enzymes and secondary metabolites.</title>
        <authorList>
            <person name="Sorensen T."/>
        </authorList>
    </citation>
    <scope>NUCLEOTIDE SEQUENCE [LARGE SCALE GENOMIC DNA]</scope>
    <source>
        <strain evidence="2 3">CBS 117206</strain>
    </source>
</reference>
<organism evidence="2 3">
    <name type="scientific">Apiospora kogelbergensis</name>
    <dbReference type="NCBI Taxonomy" id="1337665"/>
    <lineage>
        <taxon>Eukaryota</taxon>
        <taxon>Fungi</taxon>
        <taxon>Dikarya</taxon>
        <taxon>Ascomycota</taxon>
        <taxon>Pezizomycotina</taxon>
        <taxon>Sordariomycetes</taxon>
        <taxon>Xylariomycetidae</taxon>
        <taxon>Amphisphaeriales</taxon>
        <taxon>Apiosporaceae</taxon>
        <taxon>Apiospora</taxon>
    </lineage>
</organism>
<evidence type="ECO:0000313" key="2">
    <source>
        <dbReference type="EMBL" id="KAK8121334.1"/>
    </source>
</evidence>
<evidence type="ECO:0000313" key="3">
    <source>
        <dbReference type="Proteomes" id="UP001392437"/>
    </source>
</evidence>
<accession>A0AAW0R252</accession>
<comment type="caution">
    <text evidence="2">The sequence shown here is derived from an EMBL/GenBank/DDBJ whole genome shotgun (WGS) entry which is preliminary data.</text>
</comment>
<gene>
    <name evidence="2" type="ORF">PG999_005454</name>
</gene>
<dbReference type="EMBL" id="JAQQWP010000004">
    <property type="protein sequence ID" value="KAK8121334.1"/>
    <property type="molecule type" value="Genomic_DNA"/>
</dbReference>
<sequence length="128" mass="14083">MDSFTNNGRNANNASGNENSLGTDLSFDISDYLDTPFDPFTASAQAQYLPYPQGHQYMGSQDGEHRTLLLLLLSRLDTIERILAKIDSAVERIKDDLHGFSRDVISIIRGCGFSESDPSPDEEQGGIV</sequence>
<feature type="region of interest" description="Disordered" evidence="1">
    <location>
        <begin position="1"/>
        <end position="20"/>
    </location>
</feature>
<dbReference type="AlphaFoldDB" id="A0AAW0R252"/>
<proteinExistence type="predicted"/>
<protein>
    <submittedName>
        <fullName evidence="2">Uncharacterized protein</fullName>
    </submittedName>
</protein>
<name>A0AAW0R252_9PEZI</name>